<dbReference type="GO" id="GO:0043565">
    <property type="term" value="F:sequence-specific DNA binding"/>
    <property type="evidence" value="ECO:0007669"/>
    <property type="project" value="InterPro"/>
</dbReference>
<reference evidence="5" key="1">
    <citation type="journal article" date="2014" name="Int. J. Syst. Evol. Microbiol.">
        <title>Complete genome sequence of Corynebacterium casei LMG S-19264T (=DSM 44701T), isolated from a smear-ripened cheese.</title>
        <authorList>
            <consortium name="US DOE Joint Genome Institute (JGI-PGF)"/>
            <person name="Walter F."/>
            <person name="Albersmeier A."/>
            <person name="Kalinowski J."/>
            <person name="Ruckert C."/>
        </authorList>
    </citation>
    <scope>NUCLEOTIDE SEQUENCE</scope>
    <source>
        <strain evidence="5">CCM 8711</strain>
    </source>
</reference>
<evidence type="ECO:0000256" key="3">
    <source>
        <dbReference type="ARBA" id="ARBA00023163"/>
    </source>
</evidence>
<dbReference type="SUPFAM" id="SSF46689">
    <property type="entry name" value="Homeodomain-like"/>
    <property type="match status" value="1"/>
</dbReference>
<dbReference type="Gene3D" id="1.10.10.60">
    <property type="entry name" value="Homeodomain-like"/>
    <property type="match status" value="1"/>
</dbReference>
<evidence type="ECO:0000259" key="4">
    <source>
        <dbReference type="PROSITE" id="PS01124"/>
    </source>
</evidence>
<protein>
    <recommendedName>
        <fullName evidence="4">HTH araC/xylS-type domain-containing protein</fullName>
    </recommendedName>
</protein>
<comment type="caution">
    <text evidence="5">The sequence shown here is derived from an EMBL/GenBank/DDBJ whole genome shotgun (WGS) entry which is preliminary data.</text>
</comment>
<feature type="domain" description="HTH araC/xylS-type" evidence="4">
    <location>
        <begin position="173"/>
        <end position="268"/>
    </location>
</feature>
<name>A0A917JAD2_9SPHI</name>
<gene>
    <name evidence="5" type="ORF">GCM10011425_21390</name>
</gene>
<reference evidence="5" key="2">
    <citation type="submission" date="2020-09" db="EMBL/GenBank/DDBJ databases">
        <authorList>
            <person name="Sun Q."/>
            <person name="Sedlacek I."/>
        </authorList>
    </citation>
    <scope>NUCLEOTIDE SEQUENCE</scope>
    <source>
        <strain evidence="5">CCM 8711</strain>
    </source>
</reference>
<dbReference type="InterPro" id="IPR050204">
    <property type="entry name" value="AraC_XylS_family_regulators"/>
</dbReference>
<organism evidence="5 6">
    <name type="scientific">Mucilaginibacter galii</name>
    <dbReference type="NCBI Taxonomy" id="2005073"/>
    <lineage>
        <taxon>Bacteria</taxon>
        <taxon>Pseudomonadati</taxon>
        <taxon>Bacteroidota</taxon>
        <taxon>Sphingobacteriia</taxon>
        <taxon>Sphingobacteriales</taxon>
        <taxon>Sphingobacteriaceae</taxon>
        <taxon>Mucilaginibacter</taxon>
    </lineage>
</organism>
<dbReference type="PROSITE" id="PS01124">
    <property type="entry name" value="HTH_ARAC_FAMILY_2"/>
    <property type="match status" value="1"/>
</dbReference>
<keyword evidence="1" id="KW-0805">Transcription regulation</keyword>
<dbReference type="Pfam" id="PF22200">
    <property type="entry name" value="ExsA_N"/>
    <property type="match status" value="1"/>
</dbReference>
<dbReference type="PANTHER" id="PTHR46796">
    <property type="entry name" value="HTH-TYPE TRANSCRIPTIONAL ACTIVATOR RHAS-RELATED"/>
    <property type="match status" value="1"/>
</dbReference>
<sequence length="268" mass="31180">MSALQAQPLPKILYSCYHSHSREGEQFVPEHILSFQLAGSMTINDGEHEQHFANGDIRLHQRNHLLKFYKQLPPDGGEYKSLSIYLDQATLHKFSNEYGYTVTKTHINKAVIPIRPTQQYKSYLQSLYPYEQIMQQGNEDLLALKVKEALLILLKTNPEVKDILFDFTEPGKIDLEAFMVKNYKFNVSMERFAYLTGRSLATFKRDFEKLFHTTPGRWLQQQRLKEAHHLIKEKGRRPSDVYLEVGFEDLSHFSFAFKKAYGVGPSML</sequence>
<dbReference type="Pfam" id="PF12833">
    <property type="entry name" value="HTH_18"/>
    <property type="match status" value="1"/>
</dbReference>
<evidence type="ECO:0000313" key="5">
    <source>
        <dbReference type="EMBL" id="GGI50927.1"/>
    </source>
</evidence>
<keyword evidence="3" id="KW-0804">Transcription</keyword>
<evidence type="ECO:0000256" key="2">
    <source>
        <dbReference type="ARBA" id="ARBA00023125"/>
    </source>
</evidence>
<accession>A0A917JAD2</accession>
<dbReference type="AlphaFoldDB" id="A0A917JAD2"/>
<dbReference type="RefSeq" id="WP_188416527.1">
    <property type="nucleotide sequence ID" value="NZ_BMDO01000005.1"/>
</dbReference>
<dbReference type="SMART" id="SM00342">
    <property type="entry name" value="HTH_ARAC"/>
    <property type="match status" value="1"/>
</dbReference>
<dbReference type="EMBL" id="BMDO01000005">
    <property type="protein sequence ID" value="GGI50927.1"/>
    <property type="molecule type" value="Genomic_DNA"/>
</dbReference>
<dbReference type="GO" id="GO:0003700">
    <property type="term" value="F:DNA-binding transcription factor activity"/>
    <property type="evidence" value="ECO:0007669"/>
    <property type="project" value="InterPro"/>
</dbReference>
<keyword evidence="2" id="KW-0238">DNA-binding</keyword>
<dbReference type="InterPro" id="IPR009057">
    <property type="entry name" value="Homeodomain-like_sf"/>
</dbReference>
<dbReference type="InterPro" id="IPR018060">
    <property type="entry name" value="HTH_AraC"/>
</dbReference>
<dbReference type="Proteomes" id="UP000662074">
    <property type="component" value="Unassembled WGS sequence"/>
</dbReference>
<dbReference type="PANTHER" id="PTHR46796:SF13">
    <property type="entry name" value="HTH-TYPE TRANSCRIPTIONAL ACTIVATOR RHAS"/>
    <property type="match status" value="1"/>
</dbReference>
<evidence type="ECO:0000256" key="1">
    <source>
        <dbReference type="ARBA" id="ARBA00023015"/>
    </source>
</evidence>
<evidence type="ECO:0000313" key="6">
    <source>
        <dbReference type="Proteomes" id="UP000662074"/>
    </source>
</evidence>
<keyword evidence="6" id="KW-1185">Reference proteome</keyword>
<proteinExistence type="predicted"/>
<dbReference type="InterPro" id="IPR054015">
    <property type="entry name" value="ExsA-like_N"/>
</dbReference>